<dbReference type="Proteomes" id="UP000799755">
    <property type="component" value="Unassembled WGS sequence"/>
</dbReference>
<protein>
    <submittedName>
        <fullName evidence="1">Uncharacterized protein</fullName>
    </submittedName>
</protein>
<keyword evidence="2" id="KW-1185">Reference proteome</keyword>
<dbReference type="EMBL" id="MU003522">
    <property type="protein sequence ID" value="KAF2466948.1"/>
    <property type="molecule type" value="Genomic_DNA"/>
</dbReference>
<name>A0ACB6QIX8_9PLEO</name>
<gene>
    <name evidence="1" type="ORF">BDR25DRAFT_359009</name>
</gene>
<comment type="caution">
    <text evidence="1">The sequence shown here is derived from an EMBL/GenBank/DDBJ whole genome shotgun (WGS) entry which is preliminary data.</text>
</comment>
<reference evidence="1" key="1">
    <citation type="journal article" date="2020" name="Stud. Mycol.">
        <title>101 Dothideomycetes genomes: a test case for predicting lifestyles and emergence of pathogens.</title>
        <authorList>
            <person name="Haridas S."/>
            <person name="Albert R."/>
            <person name="Binder M."/>
            <person name="Bloem J."/>
            <person name="Labutti K."/>
            <person name="Salamov A."/>
            <person name="Andreopoulos B."/>
            <person name="Baker S."/>
            <person name="Barry K."/>
            <person name="Bills G."/>
            <person name="Bluhm B."/>
            <person name="Cannon C."/>
            <person name="Castanera R."/>
            <person name="Culley D."/>
            <person name="Daum C."/>
            <person name="Ezra D."/>
            <person name="Gonzalez J."/>
            <person name="Henrissat B."/>
            <person name="Kuo A."/>
            <person name="Liang C."/>
            <person name="Lipzen A."/>
            <person name="Lutzoni F."/>
            <person name="Magnuson J."/>
            <person name="Mondo S."/>
            <person name="Nolan M."/>
            <person name="Ohm R."/>
            <person name="Pangilinan J."/>
            <person name="Park H.-J."/>
            <person name="Ramirez L."/>
            <person name="Alfaro M."/>
            <person name="Sun H."/>
            <person name="Tritt A."/>
            <person name="Yoshinaga Y."/>
            <person name="Zwiers L.-H."/>
            <person name="Turgeon B."/>
            <person name="Goodwin S."/>
            <person name="Spatafora J."/>
            <person name="Crous P."/>
            <person name="Grigoriev I."/>
        </authorList>
    </citation>
    <scope>NUCLEOTIDE SEQUENCE</scope>
    <source>
        <strain evidence="1">ATCC 200398</strain>
    </source>
</reference>
<proteinExistence type="predicted"/>
<evidence type="ECO:0000313" key="2">
    <source>
        <dbReference type="Proteomes" id="UP000799755"/>
    </source>
</evidence>
<evidence type="ECO:0000313" key="1">
    <source>
        <dbReference type="EMBL" id="KAF2466948.1"/>
    </source>
</evidence>
<organism evidence="1 2">
    <name type="scientific">Lindgomyces ingoldianus</name>
    <dbReference type="NCBI Taxonomy" id="673940"/>
    <lineage>
        <taxon>Eukaryota</taxon>
        <taxon>Fungi</taxon>
        <taxon>Dikarya</taxon>
        <taxon>Ascomycota</taxon>
        <taxon>Pezizomycotina</taxon>
        <taxon>Dothideomycetes</taxon>
        <taxon>Pleosporomycetidae</taxon>
        <taxon>Pleosporales</taxon>
        <taxon>Lindgomycetaceae</taxon>
        <taxon>Lindgomyces</taxon>
    </lineage>
</organism>
<accession>A0ACB6QIX8</accession>
<sequence length="432" mass="48617">MQYQNRHSDSYPHDFASFLGIQLSGQGTIEVPGQSITLLKPVENDGRNKPYIKPQATKYSPFAAKTCKFSEFDHARPLTLKRERNCPGVKSEGFLTAYWRRWLCNLIKPCCWNPSYTLVETDFTPASFKRSIYSRMDCKKITKDYLTVSSLYGPGAVGCWLCIVLSVFVSWTLNPWLRRRDIITIDLIAALSLPLIAATNLMGVAGYASPAYFRYGSSSWRLLRSEEIYLRSSATTEALLVICETGCILFYILCIVAWARGHGIRGCFISICALWFTAVPFAIGIRQSELNFPIINLLRPLPLTYIRCAIVPALVVFAAVCLFHIWNTSRKVGDELDEPGFHDRIFTIAFRSSPESIALWYFTLMYLLAGVISWWGIQTYSFCDAVPSKILFFIPTSSITIGDFDQAVALGAGVLTLLYSILRAFASREDTS</sequence>